<dbReference type="AlphaFoldDB" id="A0A423GJD9"/>
<dbReference type="EMBL" id="MOBI01000033">
    <property type="protein sequence ID" value="ROM90320.1"/>
    <property type="molecule type" value="Genomic_DNA"/>
</dbReference>
<sequence>METFHETHIPGQDLMPDASLPTPLRSQYLMMRPDAHGRIRFSAQRIHLRPSAGSIQSLASALFLTL</sequence>
<evidence type="ECO:0000313" key="2">
    <source>
        <dbReference type="Proteomes" id="UP000284684"/>
    </source>
</evidence>
<gene>
    <name evidence="1" type="ORF">BK658_26675</name>
</gene>
<protein>
    <submittedName>
        <fullName evidence="1">Uncharacterized protein</fullName>
    </submittedName>
</protein>
<name>A0A423GJD9_9PSED</name>
<evidence type="ECO:0000313" key="1">
    <source>
        <dbReference type="EMBL" id="ROM90320.1"/>
    </source>
</evidence>
<proteinExistence type="predicted"/>
<organism evidence="1 2">
    <name type="scientific">Pseudomonas brassicacearum</name>
    <dbReference type="NCBI Taxonomy" id="930166"/>
    <lineage>
        <taxon>Bacteria</taxon>
        <taxon>Pseudomonadati</taxon>
        <taxon>Pseudomonadota</taxon>
        <taxon>Gammaproteobacteria</taxon>
        <taxon>Pseudomonadales</taxon>
        <taxon>Pseudomonadaceae</taxon>
        <taxon>Pseudomonas</taxon>
    </lineage>
</organism>
<dbReference type="Proteomes" id="UP000284684">
    <property type="component" value="Unassembled WGS sequence"/>
</dbReference>
<accession>A0A423GJD9</accession>
<reference evidence="1 2" key="1">
    <citation type="submission" date="2016-10" db="EMBL/GenBank/DDBJ databases">
        <title>Comparative genome analysis of multiple Pseudomonas spp. focuses on biocontrol and plant growth promoting traits.</title>
        <authorList>
            <person name="Tao X.-Y."/>
            <person name="Taylor C.G."/>
        </authorList>
    </citation>
    <scope>NUCLEOTIDE SEQUENCE [LARGE SCALE GENOMIC DNA]</scope>
    <source>
        <strain evidence="1 2">37D10</strain>
    </source>
</reference>
<comment type="caution">
    <text evidence="1">The sequence shown here is derived from an EMBL/GenBank/DDBJ whole genome shotgun (WGS) entry which is preliminary data.</text>
</comment>